<evidence type="ECO:0000259" key="10">
    <source>
        <dbReference type="PROSITE" id="PS50262"/>
    </source>
</evidence>
<dbReference type="PRINTS" id="PR00237">
    <property type="entry name" value="GPCRRHODOPSN"/>
</dbReference>
<dbReference type="GO" id="GO:0032870">
    <property type="term" value="P:cellular response to hormone stimulus"/>
    <property type="evidence" value="ECO:0007669"/>
    <property type="project" value="TreeGrafter"/>
</dbReference>
<proteinExistence type="inferred from homology"/>
<evidence type="ECO:0000256" key="4">
    <source>
        <dbReference type="ARBA" id="ARBA00022692"/>
    </source>
</evidence>
<keyword evidence="12" id="KW-1185">Reference proteome</keyword>
<dbReference type="EMBL" id="QKKF02003370">
    <property type="protein sequence ID" value="RZF47750.1"/>
    <property type="molecule type" value="Genomic_DNA"/>
</dbReference>
<dbReference type="AlphaFoldDB" id="A0A482XQJ0"/>
<reference evidence="11 12" key="1">
    <citation type="journal article" date="2017" name="Gigascience">
        <title>Genome sequence of the small brown planthopper, Laodelphax striatellus.</title>
        <authorList>
            <person name="Zhu J."/>
            <person name="Jiang F."/>
            <person name="Wang X."/>
            <person name="Yang P."/>
            <person name="Bao Y."/>
            <person name="Zhao W."/>
            <person name="Wang W."/>
            <person name="Lu H."/>
            <person name="Wang Q."/>
            <person name="Cui N."/>
            <person name="Li J."/>
            <person name="Chen X."/>
            <person name="Luo L."/>
            <person name="Yu J."/>
            <person name="Kang L."/>
            <person name="Cui F."/>
        </authorList>
    </citation>
    <scope>NUCLEOTIDE SEQUENCE [LARGE SCALE GENOMIC DNA]</scope>
    <source>
        <strain evidence="11">Lst14</strain>
    </source>
</reference>
<dbReference type="GO" id="GO:0042277">
    <property type="term" value="F:peptide binding"/>
    <property type="evidence" value="ECO:0007669"/>
    <property type="project" value="TreeGrafter"/>
</dbReference>
<evidence type="ECO:0000256" key="7">
    <source>
        <dbReference type="ARBA" id="ARBA00023170"/>
    </source>
</evidence>
<keyword evidence="8" id="KW-0297">G-protein coupled receptor</keyword>
<feature type="transmembrane region" description="Helical" evidence="9">
    <location>
        <begin position="116"/>
        <end position="141"/>
    </location>
</feature>
<evidence type="ECO:0000256" key="2">
    <source>
        <dbReference type="ARBA" id="ARBA00010663"/>
    </source>
</evidence>
<dbReference type="GO" id="GO:0004930">
    <property type="term" value="F:G protein-coupled receptor activity"/>
    <property type="evidence" value="ECO:0007669"/>
    <property type="project" value="UniProtKB-KW"/>
</dbReference>
<keyword evidence="7 8" id="KW-0675">Receptor</keyword>
<keyword evidence="5 9" id="KW-1133">Transmembrane helix</keyword>
<protein>
    <recommendedName>
        <fullName evidence="10">G-protein coupled receptors family 1 profile domain-containing protein</fullName>
    </recommendedName>
</protein>
<comment type="caution">
    <text evidence="11">The sequence shown here is derived from an EMBL/GenBank/DDBJ whole genome shotgun (WGS) entry which is preliminary data.</text>
</comment>
<evidence type="ECO:0000256" key="1">
    <source>
        <dbReference type="ARBA" id="ARBA00004651"/>
    </source>
</evidence>
<comment type="subcellular location">
    <subcellularLocation>
        <location evidence="1">Cell membrane</location>
        <topology evidence="1">Multi-pass membrane protein</topology>
    </subcellularLocation>
</comment>
<dbReference type="Proteomes" id="UP000291343">
    <property type="component" value="Unassembled WGS sequence"/>
</dbReference>
<evidence type="ECO:0000256" key="5">
    <source>
        <dbReference type="ARBA" id="ARBA00022989"/>
    </source>
</evidence>
<dbReference type="PANTHER" id="PTHR24241">
    <property type="entry name" value="NEUROPEPTIDE RECEPTOR-RELATED G-PROTEIN COUPLED RECEPTOR"/>
    <property type="match status" value="1"/>
</dbReference>
<evidence type="ECO:0000256" key="6">
    <source>
        <dbReference type="ARBA" id="ARBA00023136"/>
    </source>
</evidence>
<name>A0A482XQJ0_LAOST</name>
<evidence type="ECO:0000313" key="11">
    <source>
        <dbReference type="EMBL" id="RZF47750.1"/>
    </source>
</evidence>
<dbReference type="GO" id="GO:0005886">
    <property type="term" value="C:plasma membrane"/>
    <property type="evidence" value="ECO:0007669"/>
    <property type="project" value="UniProtKB-SubCell"/>
</dbReference>
<keyword evidence="6 9" id="KW-0472">Membrane</keyword>
<feature type="transmembrane region" description="Helical" evidence="9">
    <location>
        <begin position="172"/>
        <end position="191"/>
    </location>
</feature>
<evidence type="ECO:0000256" key="8">
    <source>
        <dbReference type="RuleBase" id="RU000688"/>
    </source>
</evidence>
<feature type="transmembrane region" description="Helical" evidence="9">
    <location>
        <begin position="70"/>
        <end position="92"/>
    </location>
</feature>
<dbReference type="InParanoid" id="A0A482XQJ0"/>
<dbReference type="InterPro" id="IPR000276">
    <property type="entry name" value="GPCR_Rhodpsn"/>
</dbReference>
<feature type="transmembrane region" description="Helical" evidence="9">
    <location>
        <begin position="211"/>
        <end position="233"/>
    </location>
</feature>
<comment type="similarity">
    <text evidence="2 8">Belongs to the G-protein coupled receptor 1 family.</text>
</comment>
<accession>A0A482XQJ0</accession>
<sequence length="354" mass="40273">MPRFGTSPECRFPLPKSAWTMGWFVCKTIPYLQGVSVNASINTLVAISAERCLAICYPMRWQMTSRACKLVVFLIWVFSLTITLPWALFFQLRPLEDGSNMQTCLETWPTPYSENVYFVLANLIMCYLLPLAIISICYIRIWRRVCCRKMPGEVQMYQELIIHRSKVKVIKMLFIVIVLFACSWLPLYVIFTRLKLGGDLRPWEETLIYNLLPLAQWLGAANSCINPVLYAFFNKKFRAGFKAILSSKSCCTPLRYDTYSFDGRNLSSKEFRNETVKRSLTRMTISSSAALKTARIGGSEGSLLRTRSLKPKGMNRVNNNSTEGPFYTGSEKVNGQFNGLTLSDMALSANATFV</sequence>
<dbReference type="CDD" id="cd14993">
    <property type="entry name" value="7tmA_CCKR-like"/>
    <property type="match status" value="1"/>
</dbReference>
<keyword evidence="3" id="KW-1003">Cell membrane</keyword>
<dbReference type="STRING" id="195883.A0A482XQJ0"/>
<feature type="domain" description="G-protein coupled receptors family 1 profile" evidence="10">
    <location>
        <begin position="1"/>
        <end position="230"/>
    </location>
</feature>
<keyword evidence="8" id="KW-0807">Transducer</keyword>
<dbReference type="OrthoDB" id="5975505at2759"/>
<dbReference type="SUPFAM" id="SSF81321">
    <property type="entry name" value="Family A G protein-coupled receptor-like"/>
    <property type="match status" value="1"/>
</dbReference>
<dbReference type="Gene3D" id="1.20.1070.10">
    <property type="entry name" value="Rhodopsin 7-helix transmembrane proteins"/>
    <property type="match status" value="1"/>
</dbReference>
<evidence type="ECO:0000256" key="9">
    <source>
        <dbReference type="SAM" id="Phobius"/>
    </source>
</evidence>
<gene>
    <name evidence="11" type="ORF">LSTR_LSTR006014</name>
</gene>
<dbReference type="InterPro" id="IPR017452">
    <property type="entry name" value="GPCR_Rhodpsn_7TM"/>
</dbReference>
<dbReference type="Pfam" id="PF00001">
    <property type="entry name" value="7tm_1"/>
    <property type="match status" value="1"/>
</dbReference>
<keyword evidence="4 8" id="KW-0812">Transmembrane</keyword>
<evidence type="ECO:0000256" key="3">
    <source>
        <dbReference type="ARBA" id="ARBA00022475"/>
    </source>
</evidence>
<organism evidence="11 12">
    <name type="scientific">Laodelphax striatellus</name>
    <name type="common">Small brown planthopper</name>
    <name type="synonym">Delphax striatella</name>
    <dbReference type="NCBI Taxonomy" id="195883"/>
    <lineage>
        <taxon>Eukaryota</taxon>
        <taxon>Metazoa</taxon>
        <taxon>Ecdysozoa</taxon>
        <taxon>Arthropoda</taxon>
        <taxon>Hexapoda</taxon>
        <taxon>Insecta</taxon>
        <taxon>Pterygota</taxon>
        <taxon>Neoptera</taxon>
        <taxon>Paraneoptera</taxon>
        <taxon>Hemiptera</taxon>
        <taxon>Auchenorrhyncha</taxon>
        <taxon>Fulgoroidea</taxon>
        <taxon>Delphacidae</taxon>
        <taxon>Criomorphinae</taxon>
        <taxon>Laodelphax</taxon>
    </lineage>
</organism>
<dbReference type="PROSITE" id="PS00237">
    <property type="entry name" value="G_PROTEIN_RECEP_F1_1"/>
    <property type="match status" value="1"/>
</dbReference>
<dbReference type="PROSITE" id="PS50262">
    <property type="entry name" value="G_PROTEIN_RECEP_F1_2"/>
    <property type="match status" value="1"/>
</dbReference>
<dbReference type="PANTHER" id="PTHR24241:SF76">
    <property type="entry name" value="NEUROPEPTIDE SIFAMIDE RECEPTOR"/>
    <property type="match status" value="1"/>
</dbReference>
<evidence type="ECO:0000313" key="12">
    <source>
        <dbReference type="Proteomes" id="UP000291343"/>
    </source>
</evidence>